<accession>A0A972G2Q3</accession>
<name>A0A972G2Q3_9FLAO</name>
<keyword evidence="1" id="KW-0472">Membrane</keyword>
<protein>
    <submittedName>
        <fullName evidence="2">Uncharacterized protein</fullName>
    </submittedName>
</protein>
<dbReference type="EMBL" id="JAAMPU010000108">
    <property type="protein sequence ID" value="NMH29391.1"/>
    <property type="molecule type" value="Genomic_DNA"/>
</dbReference>
<feature type="transmembrane region" description="Helical" evidence="1">
    <location>
        <begin position="85"/>
        <end position="104"/>
    </location>
</feature>
<evidence type="ECO:0000256" key="1">
    <source>
        <dbReference type="SAM" id="Phobius"/>
    </source>
</evidence>
<gene>
    <name evidence="2" type="ORF">G6047_15235</name>
</gene>
<sequence>METLTQTQEYNPPFSGEYSTAVAVASFVIGSVFFLGYILSPDDNILIAGFIYVIIAAFANTLILLHLLFLAWIKPGLRQQLSVRMLIVLANIPVAFFYFCYLFNPNLL</sequence>
<keyword evidence="3" id="KW-1185">Reference proteome</keyword>
<dbReference type="RefSeq" id="WP_169528484.1">
    <property type="nucleotide sequence ID" value="NZ_JAAMPU010000108.1"/>
</dbReference>
<reference evidence="2" key="1">
    <citation type="submission" date="2020-02" db="EMBL/GenBank/DDBJ databases">
        <title>Flavobacterium sp. genome.</title>
        <authorList>
            <person name="Jung H.S."/>
            <person name="Baek J.H."/>
            <person name="Jeon C.O."/>
        </authorList>
    </citation>
    <scope>NUCLEOTIDE SEQUENCE</scope>
    <source>
        <strain evidence="2">SE-s28</strain>
    </source>
</reference>
<keyword evidence="1" id="KW-0812">Transmembrane</keyword>
<feature type="transmembrane region" description="Helical" evidence="1">
    <location>
        <begin position="21"/>
        <end position="39"/>
    </location>
</feature>
<feature type="transmembrane region" description="Helical" evidence="1">
    <location>
        <begin position="45"/>
        <end position="73"/>
    </location>
</feature>
<comment type="caution">
    <text evidence="2">The sequence shown here is derived from an EMBL/GenBank/DDBJ whole genome shotgun (WGS) entry which is preliminary data.</text>
</comment>
<organism evidence="2 3">
    <name type="scientific">Flavobacterium silvaticum</name>
    <dbReference type="NCBI Taxonomy" id="1852020"/>
    <lineage>
        <taxon>Bacteria</taxon>
        <taxon>Pseudomonadati</taxon>
        <taxon>Bacteroidota</taxon>
        <taxon>Flavobacteriia</taxon>
        <taxon>Flavobacteriales</taxon>
        <taxon>Flavobacteriaceae</taxon>
        <taxon>Flavobacterium</taxon>
    </lineage>
</organism>
<evidence type="ECO:0000313" key="2">
    <source>
        <dbReference type="EMBL" id="NMH29391.1"/>
    </source>
</evidence>
<keyword evidence="1" id="KW-1133">Transmembrane helix</keyword>
<proteinExistence type="predicted"/>
<dbReference type="AlphaFoldDB" id="A0A972G2Q3"/>
<dbReference type="Proteomes" id="UP000712080">
    <property type="component" value="Unassembled WGS sequence"/>
</dbReference>
<evidence type="ECO:0000313" key="3">
    <source>
        <dbReference type="Proteomes" id="UP000712080"/>
    </source>
</evidence>